<evidence type="ECO:0000256" key="9">
    <source>
        <dbReference type="PIRSR" id="PIRSR000485-1"/>
    </source>
</evidence>
<dbReference type="SUPFAM" id="SSF56235">
    <property type="entry name" value="N-terminal nucleophile aminohydrolases (Ntn hydrolases)"/>
    <property type="match status" value="1"/>
</dbReference>
<keyword evidence="4 7" id="KW-0808">Transferase</keyword>
<dbReference type="PIRSF" id="PIRSF000485">
    <property type="entry name" value="Amd_phspho_trans"/>
    <property type="match status" value="1"/>
</dbReference>
<dbReference type="InterPro" id="IPR005854">
    <property type="entry name" value="PurF"/>
</dbReference>
<dbReference type="GO" id="GO:0006189">
    <property type="term" value="P:'de novo' IMP biosynthetic process"/>
    <property type="evidence" value="ECO:0007669"/>
    <property type="project" value="UniProtKB-UniRule"/>
</dbReference>
<dbReference type="EC" id="2.4.2.14" evidence="7"/>
<feature type="binding site" evidence="7 10">
    <location>
        <position position="366"/>
    </location>
    <ligand>
        <name>Mg(2+)</name>
        <dbReference type="ChEBI" id="CHEBI:18420"/>
    </ligand>
</feature>
<evidence type="ECO:0000256" key="6">
    <source>
        <dbReference type="ARBA" id="ARBA00022962"/>
    </source>
</evidence>
<dbReference type="EMBL" id="SOEG01000010">
    <property type="protein sequence ID" value="TDX51821.1"/>
    <property type="molecule type" value="Genomic_DNA"/>
</dbReference>
<dbReference type="InterPro" id="IPR029055">
    <property type="entry name" value="Ntn_hydrolases_N"/>
</dbReference>
<comment type="function">
    <text evidence="7">Catalyzes the formation of phosphoribosylamine from phosphoribosylpyrophosphate (PRPP) and glutamine.</text>
</comment>
<keyword evidence="7 11" id="KW-0408">Iron</keyword>
<proteinExistence type="inferred from homology"/>
<keyword evidence="14" id="KW-1185">Reference proteome</keyword>
<evidence type="ECO:0000313" key="13">
    <source>
        <dbReference type="EMBL" id="TDX51821.1"/>
    </source>
</evidence>
<dbReference type="GO" id="GO:0004044">
    <property type="term" value="F:amidophosphoribosyltransferase activity"/>
    <property type="evidence" value="ECO:0007669"/>
    <property type="project" value="UniProtKB-UniRule"/>
</dbReference>
<dbReference type="AlphaFoldDB" id="A0A4R8H9L3"/>
<evidence type="ECO:0000256" key="1">
    <source>
        <dbReference type="ARBA" id="ARBA00005209"/>
    </source>
</evidence>
<dbReference type="PANTHER" id="PTHR11907">
    <property type="entry name" value="AMIDOPHOSPHORIBOSYLTRANSFERASE"/>
    <property type="match status" value="1"/>
</dbReference>
<keyword evidence="5 7" id="KW-0658">Purine biosynthesis</keyword>
<dbReference type="InterPro" id="IPR017932">
    <property type="entry name" value="GATase_2_dom"/>
</dbReference>
<evidence type="ECO:0000256" key="2">
    <source>
        <dbReference type="ARBA" id="ARBA00010138"/>
    </source>
</evidence>
<feature type="binding site" evidence="7 11">
    <location>
        <position position="454"/>
    </location>
    <ligand>
        <name>[4Fe-4S] cluster</name>
        <dbReference type="ChEBI" id="CHEBI:49883"/>
    </ligand>
</feature>
<comment type="caution">
    <text evidence="13">The sequence shown here is derived from an EMBL/GenBank/DDBJ whole genome shotgun (WGS) entry which is preliminary data.</text>
</comment>
<dbReference type="RefSeq" id="WP_018249460.1">
    <property type="nucleotide sequence ID" value="NZ_SOEG01000010.1"/>
</dbReference>
<dbReference type="GO" id="GO:0009113">
    <property type="term" value="P:purine nucleobase biosynthetic process"/>
    <property type="evidence" value="ECO:0007669"/>
    <property type="project" value="UniProtKB-UniRule"/>
</dbReference>
<sequence>MVREYPLQERIKLDKMEEECGVFGVYSSTKKYNVANLTYLGLHALQHRGQESAGICVNNDGQFNLHKGMGLVTNVFDEDKLKSLDGKIGIGHVRYSTTGSSLLANAQPILTNSIKGDLAIAHNGNLINGAEMRLNLERQGSIFHSTLDTEVLAHLVARSFKDNIIEAFTHSLQQIKGAFSIVAMTKDSLIAARDPHGFRPLSLGKLGDSYIVASESCALDIIGATLIREIEPGEMLIINEEGIKSSYYSERKPYNFCIFEFIYFARPDSVIGGQNVHLARQELGRQLAREMDVEADMVVPVPSSGISAALGFAQESGLPYQKGILRNRYVGRTFIQPTQEIRDLKVRIKLNPIRDIIKGKKIVLIDDSIVRGTTSKRIIRMVREAGAKEVHLAISSPPVIDSCYYGLDTSRRKELIATQKSVEEIADYIGADSLTYLSKEGLLDSIQANGYGFCTACFDGNYPIGKGTDKLAIENR</sequence>
<dbReference type="Pfam" id="PF00156">
    <property type="entry name" value="Pribosyltran"/>
    <property type="match status" value="1"/>
</dbReference>
<feature type="binding site" evidence="7 11">
    <location>
        <position position="257"/>
    </location>
    <ligand>
        <name>[4Fe-4S] cluster</name>
        <dbReference type="ChEBI" id="CHEBI:49883"/>
    </ligand>
</feature>
<dbReference type="STRING" id="926561.GCA_000379025_02296"/>
<dbReference type="SUPFAM" id="SSF53271">
    <property type="entry name" value="PRTase-like"/>
    <property type="match status" value="1"/>
</dbReference>
<keyword evidence="7 10" id="KW-0479">Metal-binding</keyword>
<evidence type="ECO:0000259" key="12">
    <source>
        <dbReference type="PROSITE" id="PS51278"/>
    </source>
</evidence>
<feature type="binding site" evidence="7 11">
    <location>
        <position position="457"/>
    </location>
    <ligand>
        <name>[4Fe-4S] cluster</name>
        <dbReference type="ChEBI" id="CHEBI:49883"/>
    </ligand>
</feature>
<dbReference type="PROSITE" id="PS51278">
    <property type="entry name" value="GATASE_TYPE_2"/>
    <property type="match status" value="1"/>
</dbReference>
<dbReference type="GO" id="GO:0051539">
    <property type="term" value="F:4 iron, 4 sulfur cluster binding"/>
    <property type="evidence" value="ECO:0007669"/>
    <property type="project" value="UniProtKB-KW"/>
</dbReference>
<evidence type="ECO:0000313" key="14">
    <source>
        <dbReference type="Proteomes" id="UP000295832"/>
    </source>
</evidence>
<feature type="binding site" evidence="7 10">
    <location>
        <position position="367"/>
    </location>
    <ligand>
        <name>Mg(2+)</name>
        <dbReference type="ChEBI" id="CHEBI:18420"/>
    </ligand>
</feature>
<accession>A0A4R8H9L3</accession>
<feature type="binding site" evidence="7 10">
    <location>
        <position position="304"/>
    </location>
    <ligand>
        <name>Mg(2+)</name>
        <dbReference type="ChEBI" id="CHEBI:18420"/>
    </ligand>
</feature>
<dbReference type="NCBIfam" id="TIGR01134">
    <property type="entry name" value="purF"/>
    <property type="match status" value="1"/>
</dbReference>
<dbReference type="Gene3D" id="3.60.20.10">
    <property type="entry name" value="Glutamine Phosphoribosylpyrophosphate, subunit 1, domain 1"/>
    <property type="match status" value="1"/>
</dbReference>
<evidence type="ECO:0000256" key="5">
    <source>
        <dbReference type="ARBA" id="ARBA00022755"/>
    </source>
</evidence>
<comment type="cofactor">
    <cofactor evidence="7 11">
        <name>[4Fe-4S] cluster</name>
        <dbReference type="ChEBI" id="CHEBI:49883"/>
    </cofactor>
    <text evidence="7 11">Binds 1 [4Fe-4S] cluster per subunit.</text>
</comment>
<protein>
    <recommendedName>
        <fullName evidence="7">Amidophosphoribosyltransferase</fullName>
        <shortName evidence="7">ATase</shortName>
        <ecNumber evidence="7">2.4.2.14</ecNumber>
    </recommendedName>
    <alternativeName>
        <fullName evidence="7">Glutamine phosphoribosylpyrophosphate amidotransferase</fullName>
        <shortName evidence="7">GPATase</shortName>
    </alternativeName>
</protein>
<dbReference type="Proteomes" id="UP000295832">
    <property type="component" value="Unassembled WGS sequence"/>
</dbReference>
<reference evidence="13 14" key="1">
    <citation type="submission" date="2019-03" db="EMBL/GenBank/DDBJ databases">
        <title>Subsurface microbial communities from deep shales in Ohio and West Virginia, USA.</title>
        <authorList>
            <person name="Wrighton K."/>
        </authorList>
    </citation>
    <scope>NUCLEOTIDE SEQUENCE [LARGE SCALE GENOMIC DNA]</scope>
    <source>
        <strain evidence="13 14">MSL 6dP</strain>
    </source>
</reference>
<evidence type="ECO:0000256" key="10">
    <source>
        <dbReference type="PIRSR" id="PIRSR000485-2"/>
    </source>
</evidence>
<evidence type="ECO:0000256" key="4">
    <source>
        <dbReference type="ARBA" id="ARBA00022679"/>
    </source>
</evidence>
<keyword evidence="7 11" id="KW-0411">Iron-sulfur</keyword>
<dbReference type="GO" id="GO:0000287">
    <property type="term" value="F:magnesium ion binding"/>
    <property type="evidence" value="ECO:0007669"/>
    <property type="project" value="UniProtKB-UniRule"/>
</dbReference>
<comment type="similarity">
    <text evidence="2 7 8">In the C-terminal section; belongs to the purine/pyrimidine phosphoribosyltransferase family.</text>
</comment>
<keyword evidence="3 7" id="KW-0328">Glycosyltransferase</keyword>
<dbReference type="Pfam" id="PF13537">
    <property type="entry name" value="GATase_7"/>
    <property type="match status" value="1"/>
</dbReference>
<comment type="pathway">
    <text evidence="1 7 8">Purine metabolism; IMP biosynthesis via de novo pathway; N(1)-(5-phospho-D-ribosyl)glycinamide from 5-phospho-alpha-D-ribose 1-diphosphate: step 1/2.</text>
</comment>
<evidence type="ECO:0000256" key="11">
    <source>
        <dbReference type="PIRSR" id="PIRSR000485-3"/>
    </source>
</evidence>
<keyword evidence="7" id="KW-0004">4Fe-4S</keyword>
<keyword evidence="7 10" id="KW-0460">Magnesium</keyword>
<feature type="domain" description="Glutamine amidotransferase type-2" evidence="12">
    <location>
        <begin position="20"/>
        <end position="241"/>
    </location>
</feature>
<evidence type="ECO:0000256" key="3">
    <source>
        <dbReference type="ARBA" id="ARBA00022676"/>
    </source>
</evidence>
<feature type="binding site" evidence="7 11">
    <location>
        <position position="403"/>
    </location>
    <ligand>
        <name>[4Fe-4S] cluster</name>
        <dbReference type="ChEBI" id="CHEBI:49883"/>
    </ligand>
</feature>
<evidence type="ECO:0000256" key="8">
    <source>
        <dbReference type="PIRNR" id="PIRNR000485"/>
    </source>
</evidence>
<dbReference type="CDD" id="cd06223">
    <property type="entry name" value="PRTases_typeI"/>
    <property type="match status" value="1"/>
</dbReference>
<dbReference type="HAMAP" id="MF_01931">
    <property type="entry name" value="PurF"/>
    <property type="match status" value="1"/>
</dbReference>
<evidence type="ECO:0000256" key="7">
    <source>
        <dbReference type="HAMAP-Rule" id="MF_01931"/>
    </source>
</evidence>
<feature type="active site" description="Nucleophile" evidence="7 9">
    <location>
        <position position="20"/>
    </location>
</feature>
<dbReference type="InterPro" id="IPR000836">
    <property type="entry name" value="PRTase_dom"/>
</dbReference>
<dbReference type="Gene3D" id="3.40.50.2020">
    <property type="match status" value="1"/>
</dbReference>
<keyword evidence="6 7" id="KW-0315">Glutamine amidotransferase</keyword>
<gene>
    <name evidence="7" type="primary">purF</name>
    <name evidence="13" type="ORF">C7959_11068</name>
</gene>
<dbReference type="CDD" id="cd00715">
    <property type="entry name" value="GPATase_N"/>
    <property type="match status" value="1"/>
</dbReference>
<dbReference type="InterPro" id="IPR029057">
    <property type="entry name" value="PRTase-like"/>
</dbReference>
<comment type="catalytic activity">
    <reaction evidence="7 8">
        <text>5-phospho-beta-D-ribosylamine + L-glutamate + diphosphate = 5-phospho-alpha-D-ribose 1-diphosphate + L-glutamine + H2O</text>
        <dbReference type="Rhea" id="RHEA:14905"/>
        <dbReference type="ChEBI" id="CHEBI:15377"/>
        <dbReference type="ChEBI" id="CHEBI:29985"/>
        <dbReference type="ChEBI" id="CHEBI:33019"/>
        <dbReference type="ChEBI" id="CHEBI:58017"/>
        <dbReference type="ChEBI" id="CHEBI:58359"/>
        <dbReference type="ChEBI" id="CHEBI:58681"/>
        <dbReference type="EC" id="2.4.2.14"/>
    </reaction>
</comment>
<dbReference type="UniPathway" id="UPA00074">
    <property type="reaction ID" value="UER00124"/>
</dbReference>
<organism evidence="13 14">
    <name type="scientific">Orenia marismortui</name>
    <dbReference type="NCBI Taxonomy" id="46469"/>
    <lineage>
        <taxon>Bacteria</taxon>
        <taxon>Bacillati</taxon>
        <taxon>Bacillota</taxon>
        <taxon>Clostridia</taxon>
        <taxon>Halanaerobiales</taxon>
        <taxon>Halobacteroidaceae</taxon>
        <taxon>Orenia</taxon>
    </lineage>
</organism>
<name>A0A4R8H9L3_9FIRM</name>
<comment type="cofactor">
    <cofactor evidence="7 10">
        <name>Mg(2+)</name>
        <dbReference type="ChEBI" id="CHEBI:18420"/>
    </cofactor>
    <text evidence="7 10">Binds 1 Mg(2+) ion per subunit.</text>
</comment>
<dbReference type="InterPro" id="IPR035584">
    <property type="entry name" value="PurF_N"/>
</dbReference>